<keyword evidence="4" id="KW-1185">Reference proteome</keyword>
<dbReference type="InterPro" id="IPR025049">
    <property type="entry name" value="Mfa-like_1"/>
</dbReference>
<dbReference type="Gene3D" id="2.60.40.2630">
    <property type="match status" value="1"/>
</dbReference>
<dbReference type="InterPro" id="IPR011050">
    <property type="entry name" value="Pectin_lyase_fold/virulence"/>
</dbReference>
<dbReference type="PATRIC" id="fig|693979.3.peg.730"/>
<protein>
    <recommendedName>
        <fullName evidence="2">GLUG domain-containing protein</fullName>
    </recommendedName>
</protein>
<dbReference type="CDD" id="cd13120">
    <property type="entry name" value="BF2867_like_N"/>
    <property type="match status" value="1"/>
</dbReference>
<reference key="1">
    <citation type="submission" date="2010-11" db="EMBL/GenBank/DDBJ databases">
        <title>The complete genome of Bacteroides helcogenes P 36-108.</title>
        <authorList>
            <consortium name="US DOE Joint Genome Institute (JGI-PGF)"/>
            <person name="Lucas S."/>
            <person name="Copeland A."/>
            <person name="Lapidus A."/>
            <person name="Bruce D."/>
            <person name="Goodwin L."/>
            <person name="Pitluck S."/>
            <person name="Kyrpides N."/>
            <person name="Mavromatis K."/>
            <person name="Ivanova N."/>
            <person name="Zeytun A."/>
            <person name="Brettin T."/>
            <person name="Detter J.C."/>
            <person name="Tapia R."/>
            <person name="Han C."/>
            <person name="Land M."/>
            <person name="Hauser L."/>
            <person name="Markowitz V."/>
            <person name="Cheng J.-F."/>
            <person name="Hugenholtz P."/>
            <person name="Woyke T."/>
            <person name="Wu D."/>
            <person name="Gronow S."/>
            <person name="Wellnitz S."/>
            <person name="Brambilla E."/>
            <person name="Klenk H.-P."/>
            <person name="Eisen J.A."/>
        </authorList>
    </citation>
    <scope>NUCLEOTIDE SEQUENCE</scope>
    <source>
        <strain>P 36-108</strain>
    </source>
</reference>
<dbReference type="STRING" id="693979.Bache_0684"/>
<dbReference type="InterPro" id="IPR042278">
    <property type="entry name" value="Mfa-like_1_N"/>
</dbReference>
<dbReference type="HOGENOM" id="CLU_405354_0_0_10"/>
<reference evidence="3 4" key="2">
    <citation type="journal article" date="2011" name="Stand. Genomic Sci.">
        <title>Complete genome sequence of Bacteroides helcogenes type strain (P 36-108).</title>
        <authorList>
            <person name="Pati A."/>
            <person name="Gronow S."/>
            <person name="Zeytun A."/>
            <person name="Lapidus A."/>
            <person name="Nolan M."/>
            <person name="Hammon N."/>
            <person name="Deshpande S."/>
            <person name="Cheng J.F."/>
            <person name="Tapia R."/>
            <person name="Han C."/>
            <person name="Goodwin L."/>
            <person name="Pitluck S."/>
            <person name="Liolios K."/>
            <person name="Pagani I."/>
            <person name="Ivanova N."/>
            <person name="Mavromatis K."/>
            <person name="Chen A."/>
            <person name="Palaniappan K."/>
            <person name="Land M."/>
            <person name="Hauser L."/>
            <person name="Chang Y.J."/>
            <person name="Jeffries C.D."/>
            <person name="Detter J.C."/>
            <person name="Brambilla E."/>
            <person name="Rohde M."/>
            <person name="Goker M."/>
            <person name="Woyke T."/>
            <person name="Bristow J."/>
            <person name="Eisen J.A."/>
            <person name="Markowitz V."/>
            <person name="Hugenholtz P."/>
            <person name="Kyrpides N.C."/>
            <person name="Klenk H.P."/>
            <person name="Lucas S."/>
        </authorList>
    </citation>
    <scope>NUCLEOTIDE SEQUENCE [LARGE SCALE GENOMIC DNA]</scope>
    <source>
        <strain evidence="4">ATCC 35417 / DSM 20613 / JCM 6297 / CCUG 15421 / P 36-108</strain>
    </source>
</reference>
<keyword evidence="1" id="KW-0472">Membrane</keyword>
<evidence type="ECO:0000259" key="2">
    <source>
        <dbReference type="Pfam" id="PF07581"/>
    </source>
</evidence>
<dbReference type="SUPFAM" id="SSF51126">
    <property type="entry name" value="Pectin lyase-like"/>
    <property type="match status" value="1"/>
</dbReference>
<dbReference type="EMBL" id="CP002352">
    <property type="protein sequence ID" value="ADV42707.1"/>
    <property type="molecule type" value="Genomic_DNA"/>
</dbReference>
<dbReference type="Pfam" id="PF07581">
    <property type="entry name" value="Glug"/>
    <property type="match status" value="1"/>
</dbReference>
<evidence type="ECO:0000313" key="4">
    <source>
        <dbReference type="Proteomes" id="UP000008630"/>
    </source>
</evidence>
<dbReference type="OrthoDB" id="1082928at2"/>
<accession>E6SNB4</accession>
<proteinExistence type="predicted"/>
<dbReference type="RefSeq" id="WP_013546322.1">
    <property type="nucleotide sequence ID" value="NC_014933.1"/>
</dbReference>
<keyword evidence="1" id="KW-1133">Transmembrane helix</keyword>
<dbReference type="CDD" id="cd13121">
    <property type="entry name" value="BF2867_like_C"/>
    <property type="match status" value="1"/>
</dbReference>
<gene>
    <name evidence="3" type="ordered locus">Bache_0684</name>
</gene>
<feature type="domain" description="GLUG" evidence="2">
    <location>
        <begin position="485"/>
        <end position="512"/>
    </location>
</feature>
<dbReference type="Proteomes" id="UP000008630">
    <property type="component" value="Chromosome"/>
</dbReference>
<dbReference type="AlphaFoldDB" id="E6SNB4"/>
<dbReference type="eggNOG" id="COG3210">
    <property type="taxonomic scope" value="Bacteria"/>
</dbReference>
<evidence type="ECO:0000313" key="3">
    <source>
        <dbReference type="EMBL" id="ADV42707.1"/>
    </source>
</evidence>
<sequence length="741" mass="77745">MKITKHNIKNSIASLLRSTGVLMIAVGMLTIATGTLTSCSESELAAAPGNEAWQNDPTAMKVNATVGSGIFSRSNPLGADEATQKAFNNGDQISIAAGTQGAVTYTLNNGTWTPETGKYLKWETNSDPMEITAYYPVAEGASAQAFTLPADQEDDTKIVAADYMTYGGNQSKPTTGGELTMEMERKMARVIVKIAGFNDQYDGTVPTVNNVRIKSGAASYAAGAAEGDATEVTPFVQNLNAEAAQVGTTYTALVIPTDKKADEQFITMTVAGTPLTVKDIPAMEAGKSYTYNLTIGKDALTVGEVTVTNWITETIEGGEAKQVCISYNSTSKVLEIATASGLNLFRCMMSYTPTEAELSAANLTKAQYDAMKTSAAASNYNAVLTSDIDLSEYDSWKSINPGSYAPYKGVFDGQGHSISGFKSDYNTDTSKSYIGLFGYADAATFRNLTIVAPTMVTFERGGALVGTAKACTISNCTATDVNITGSQNTGSLIGVMEGNGLVENCYSSGKITGVAQQSAVLGGLIGTATGIVQRCGSTVEISAPEMQQIGGLAGQAYACKLVACYAKGNVEGKMMVGGLVGSMSDAVNITGCYVTGNIKGNSYIGALTGSYYGSTANVTGFYYGGASDAIDLVGRVYSSGSVMKIKYCASKSRGGLFGSNPNIVDEKDVSLFIGNQFKTTLTFAEIRAVVASAEAQSVWGGVEPDAAYVDVSNVHYNLSGNDSNDSFWLEGTDDSLKFRWE</sequence>
<dbReference type="InterPro" id="IPR011493">
    <property type="entry name" value="GLUG"/>
</dbReference>
<feature type="transmembrane region" description="Helical" evidence="1">
    <location>
        <begin position="12"/>
        <end position="32"/>
    </location>
</feature>
<dbReference type="Pfam" id="PF13149">
    <property type="entry name" value="Mfa_like_1"/>
    <property type="match status" value="1"/>
</dbReference>
<organism evidence="3 4">
    <name type="scientific">Bacteroides helcogenes (strain ATCC 35417 / DSM 20613 / JCM 6297 / CCUG 15421 / P 36-108)</name>
    <dbReference type="NCBI Taxonomy" id="693979"/>
    <lineage>
        <taxon>Bacteria</taxon>
        <taxon>Pseudomonadati</taxon>
        <taxon>Bacteroidota</taxon>
        <taxon>Bacteroidia</taxon>
        <taxon>Bacteroidales</taxon>
        <taxon>Bacteroidaceae</taxon>
        <taxon>Bacteroides</taxon>
    </lineage>
</organism>
<keyword evidence="1" id="KW-0812">Transmembrane</keyword>
<dbReference type="Gene3D" id="2.160.20.110">
    <property type="match status" value="1"/>
</dbReference>
<evidence type="ECO:0000256" key="1">
    <source>
        <dbReference type="SAM" id="Phobius"/>
    </source>
</evidence>
<dbReference type="KEGG" id="bhl:Bache_0684"/>
<dbReference type="Gene3D" id="2.60.40.2620">
    <property type="entry name" value="Fimbrillin-like"/>
    <property type="match status" value="1"/>
</dbReference>
<name>E6SNB4_BACT6</name>